<comment type="catalytic activity">
    <reaction evidence="10">
        <text>ATP + H2O = ADP + phosphate + H(+)</text>
        <dbReference type="Rhea" id="RHEA:13065"/>
        <dbReference type="ChEBI" id="CHEBI:15377"/>
        <dbReference type="ChEBI" id="CHEBI:15378"/>
        <dbReference type="ChEBI" id="CHEBI:30616"/>
        <dbReference type="ChEBI" id="CHEBI:43474"/>
        <dbReference type="ChEBI" id="CHEBI:456216"/>
        <dbReference type="EC" id="5.6.2.4"/>
    </reaction>
</comment>
<evidence type="ECO:0000259" key="11">
    <source>
        <dbReference type="Pfam" id="PF01935"/>
    </source>
</evidence>
<reference evidence="14 15" key="1">
    <citation type="submission" date="2019-10" db="EMBL/GenBank/DDBJ databases">
        <title>Genome Sequences from Six Type Strain Members of the Archaeal Family Sulfolobaceae: Acidianus ambivalens, Acidianus infernus, Metallosphaera prunae, Stygiolobus azoricus, Sulfolobus metallicus, and Sulfurisphaera ohwakuensis.</title>
        <authorList>
            <person name="Counts J.A."/>
            <person name="Kelly R.M."/>
        </authorList>
    </citation>
    <scope>NUCLEOTIDE SEQUENCE [LARGE SCALE GENOMIC DNA]</scope>
    <source>
        <strain evidence="14 15">FC6</strain>
    </source>
</reference>
<evidence type="ECO:0000256" key="9">
    <source>
        <dbReference type="ARBA" id="ARBA00048954"/>
    </source>
</evidence>
<dbReference type="Pfam" id="PF01935">
    <property type="entry name" value="DUF87"/>
    <property type="match status" value="1"/>
</dbReference>
<name>A0A650CQR1_9CREN</name>
<evidence type="ECO:0000256" key="3">
    <source>
        <dbReference type="ARBA" id="ARBA00022801"/>
    </source>
</evidence>
<evidence type="ECO:0000256" key="10">
    <source>
        <dbReference type="ARBA" id="ARBA00048988"/>
    </source>
</evidence>
<feature type="domain" description="Helicase HerA central" evidence="11">
    <location>
        <begin position="120"/>
        <end position="330"/>
    </location>
</feature>
<comment type="catalytic activity">
    <reaction evidence="9">
        <text>ATP + H2O = ADP + phosphate + H(+)</text>
        <dbReference type="Rhea" id="RHEA:13065"/>
        <dbReference type="ChEBI" id="CHEBI:15377"/>
        <dbReference type="ChEBI" id="CHEBI:15378"/>
        <dbReference type="ChEBI" id="CHEBI:30616"/>
        <dbReference type="ChEBI" id="CHEBI:43474"/>
        <dbReference type="ChEBI" id="CHEBI:456216"/>
        <dbReference type="EC" id="5.6.2.3"/>
    </reaction>
</comment>
<feature type="domain" description="Helicase HerA barrel" evidence="13">
    <location>
        <begin position="3"/>
        <end position="85"/>
    </location>
</feature>
<evidence type="ECO:0000256" key="8">
    <source>
        <dbReference type="ARBA" id="ARBA00034617"/>
    </source>
</evidence>
<dbReference type="InterPro" id="IPR002789">
    <property type="entry name" value="HerA_central"/>
</dbReference>
<comment type="catalytic activity">
    <reaction evidence="8">
        <text>Couples ATP hydrolysis with the unwinding of duplex DNA by translocating in the 3'-5' direction.</text>
        <dbReference type="EC" id="5.6.2.4"/>
    </reaction>
</comment>
<proteinExistence type="inferred from homology"/>
<evidence type="ECO:0000313" key="14">
    <source>
        <dbReference type="EMBL" id="QGR20184.1"/>
    </source>
</evidence>
<organism evidence="14 15">
    <name type="scientific">Stygiolobus azoricus</name>
    <dbReference type="NCBI Taxonomy" id="41675"/>
    <lineage>
        <taxon>Archaea</taxon>
        <taxon>Thermoproteota</taxon>
        <taxon>Thermoprotei</taxon>
        <taxon>Sulfolobales</taxon>
        <taxon>Sulfolobaceae</taxon>
        <taxon>Stygiolobus</taxon>
    </lineage>
</organism>
<dbReference type="KEGG" id="sazo:D1868_09420"/>
<keyword evidence="2" id="KW-0547">Nucleotide-binding</keyword>
<evidence type="ECO:0000313" key="15">
    <source>
        <dbReference type="Proteomes" id="UP000423396"/>
    </source>
</evidence>
<dbReference type="NCBIfam" id="NF040937">
    <property type="entry name" value="HerA_Thermprot"/>
    <property type="match status" value="1"/>
</dbReference>
<keyword evidence="5" id="KW-0067">ATP-binding</keyword>
<dbReference type="GO" id="GO:0043139">
    <property type="term" value="F:5'-3' DNA helicase activity"/>
    <property type="evidence" value="ECO:0007669"/>
    <property type="project" value="UniProtKB-EC"/>
</dbReference>
<evidence type="ECO:0000256" key="2">
    <source>
        <dbReference type="ARBA" id="ARBA00022741"/>
    </source>
</evidence>
<keyword evidence="7" id="KW-0413">Isomerase</keyword>
<comment type="similarity">
    <text evidence="1">Belongs to the HerA family.</text>
</comment>
<dbReference type="InterPro" id="IPR008571">
    <property type="entry name" value="HerA-like"/>
</dbReference>
<keyword evidence="15" id="KW-1185">Reference proteome</keyword>
<dbReference type="Pfam" id="PF09378">
    <property type="entry name" value="HAS-barrel"/>
    <property type="match status" value="1"/>
</dbReference>
<dbReference type="GO" id="GO:0043138">
    <property type="term" value="F:3'-5' DNA helicase activity"/>
    <property type="evidence" value="ECO:0007669"/>
    <property type="project" value="UniProtKB-EC"/>
</dbReference>
<dbReference type="GO" id="GO:0003677">
    <property type="term" value="F:DNA binding"/>
    <property type="evidence" value="ECO:0007669"/>
    <property type="project" value="UniProtKB-KW"/>
</dbReference>
<dbReference type="Proteomes" id="UP000423396">
    <property type="component" value="Chromosome"/>
</dbReference>
<dbReference type="PANTHER" id="PTHR42957">
    <property type="entry name" value="HELICASE MJ1565-RELATED"/>
    <property type="match status" value="1"/>
</dbReference>
<dbReference type="RefSeq" id="WP_156007633.1">
    <property type="nucleotide sequence ID" value="NZ_CP045483.1"/>
</dbReference>
<dbReference type="Gene3D" id="3.40.50.300">
    <property type="entry name" value="P-loop containing nucleotide triphosphate hydrolases"/>
    <property type="match status" value="2"/>
</dbReference>
<dbReference type="OrthoDB" id="107033at2157"/>
<evidence type="ECO:0000259" key="13">
    <source>
        <dbReference type="Pfam" id="PF09378"/>
    </source>
</evidence>
<evidence type="ECO:0000256" key="1">
    <source>
        <dbReference type="ARBA" id="ARBA00007816"/>
    </source>
</evidence>
<keyword evidence="6" id="KW-0238">DNA-binding</keyword>
<keyword evidence="4" id="KW-0347">Helicase</keyword>
<keyword evidence="3" id="KW-0378">Hydrolase</keyword>
<accession>A0A650CQR1</accession>
<evidence type="ECO:0000256" key="6">
    <source>
        <dbReference type="ARBA" id="ARBA00023125"/>
    </source>
</evidence>
<dbReference type="EMBL" id="CP045483">
    <property type="protein sequence ID" value="QGR20184.1"/>
    <property type="molecule type" value="Genomic_DNA"/>
</dbReference>
<evidence type="ECO:0000256" key="5">
    <source>
        <dbReference type="ARBA" id="ARBA00022840"/>
    </source>
</evidence>
<evidence type="ECO:0000259" key="12">
    <source>
        <dbReference type="Pfam" id="PF05872"/>
    </source>
</evidence>
<gene>
    <name evidence="14" type="ORF">D1868_09420</name>
</gene>
<feature type="domain" description="Helicase HerA-like C-terminal" evidence="12">
    <location>
        <begin position="350"/>
        <end position="446"/>
    </location>
</feature>
<dbReference type="InterPro" id="IPR053460">
    <property type="entry name" value="DSB_Repair_Helicase"/>
</dbReference>
<dbReference type="GO" id="GO:0016787">
    <property type="term" value="F:hydrolase activity"/>
    <property type="evidence" value="ECO:0007669"/>
    <property type="project" value="UniProtKB-KW"/>
</dbReference>
<dbReference type="InterPro" id="IPR018538">
    <property type="entry name" value="HerA_barrel_dom"/>
</dbReference>
<evidence type="ECO:0000256" key="7">
    <source>
        <dbReference type="ARBA" id="ARBA00023235"/>
    </source>
</evidence>
<protein>
    <submittedName>
        <fullName evidence="14">DUF853 family protein</fullName>
    </submittedName>
</protein>
<dbReference type="GeneID" id="42799288"/>
<dbReference type="Pfam" id="PF05872">
    <property type="entry name" value="HerA_C"/>
    <property type="match status" value="1"/>
</dbReference>
<sequence>MTIGYIVGSATTEQATALLEKKIRNGYYVVIEYDDEKVLGLVTQTFTGSPLLDNNLSDIEFIQKIKKFNNSIPYFVKAKIKLLCKLNSTLSRPDIPPVAGSPIRLATDEELRSVFSNGEIRLGRVIGTNVEVKIKLNSLARHLAILAATGSGKSNTVAVLSSRIAENGGSVLIFDYHGEYYDSEIPRLNQIEPKINPLSLTVSEFATLLELRENAIIQYRILRRAFKQFVEEVKNGITENTISFAELNTNFVQLLTEKVNEVSKDEKRKDSRDEVLNKIEDFADRYSEVIDFTFGDVINRLKVGRVNVVNLSSLDEDGIDAVVAHYLRRILHARKENKIKRTGGLKFPIISVIEEAHVLLSKDENTLTKHWAGRIAREGRKFGVGLIIVSQRPKGLDENILSQMTNKIILKIVEPTDKKYVLETSDNLSEDLVEELSSLDTGEAIIVGNIVKLPALVKIDKFEGKLAGNDPDLISEWKSVKEDENKHIDTAFWG</sequence>
<dbReference type="PANTHER" id="PTHR42957:SF1">
    <property type="entry name" value="HELICASE MJ1565-RELATED"/>
    <property type="match status" value="1"/>
</dbReference>
<dbReference type="AlphaFoldDB" id="A0A650CQR1"/>
<dbReference type="InterPro" id="IPR033186">
    <property type="entry name" value="HerA_C"/>
</dbReference>
<dbReference type="GO" id="GO:0005524">
    <property type="term" value="F:ATP binding"/>
    <property type="evidence" value="ECO:0007669"/>
    <property type="project" value="UniProtKB-KW"/>
</dbReference>
<dbReference type="SUPFAM" id="SSF52540">
    <property type="entry name" value="P-loop containing nucleoside triphosphate hydrolases"/>
    <property type="match status" value="1"/>
</dbReference>
<evidence type="ECO:0000256" key="4">
    <source>
        <dbReference type="ARBA" id="ARBA00022806"/>
    </source>
</evidence>
<dbReference type="InterPro" id="IPR027417">
    <property type="entry name" value="P-loop_NTPase"/>
</dbReference>